<keyword evidence="1" id="KW-0732">Signal</keyword>
<evidence type="ECO:0000256" key="1">
    <source>
        <dbReference type="SAM" id="SignalP"/>
    </source>
</evidence>
<proteinExistence type="predicted"/>
<feature type="chain" id="PRO_5035169567" evidence="1">
    <location>
        <begin position="18"/>
        <end position="268"/>
    </location>
</feature>
<dbReference type="OrthoDB" id="6355804at2759"/>
<accession>A0A8J2S422</accession>
<feature type="signal peptide" evidence="1">
    <location>
        <begin position="1"/>
        <end position="17"/>
    </location>
</feature>
<sequence length="268" mass="29627">MKLALIFLSVCVAISQQQYFHPRMMMGYPWMSPIAQHPMYYNNYMMDSYVDHENMYADSDDVQARAKSQGSFDFLPSNARFLSGSSSSSIGNPLLKTVTFTITSTCTALSVTTCVAISNLSPNPIACAGRRKRFAEYNDEQGEDIGAQYPIIPHVMPTAEPTVAGLTRPSRQLPFDISSSIEDENVSNTGKQSERGKRFFQQFWNAFATGITVTTWSVISSTWTSTLVIPGASTVLPCLPAGYGICQIAVGNYMQHHTLIYSQLFTTT</sequence>
<dbReference type="EMBL" id="CAKKLH010000335">
    <property type="protein sequence ID" value="CAH0113000.1"/>
    <property type="molecule type" value="Genomic_DNA"/>
</dbReference>
<dbReference type="Proteomes" id="UP000789390">
    <property type="component" value="Unassembled WGS sequence"/>
</dbReference>
<protein>
    <submittedName>
        <fullName evidence="2">Uncharacterized protein</fullName>
    </submittedName>
</protein>
<name>A0A8J2S422_9CRUS</name>
<dbReference type="AlphaFoldDB" id="A0A8J2S422"/>
<evidence type="ECO:0000313" key="2">
    <source>
        <dbReference type="EMBL" id="CAH0113000.1"/>
    </source>
</evidence>
<keyword evidence="3" id="KW-1185">Reference proteome</keyword>
<evidence type="ECO:0000313" key="3">
    <source>
        <dbReference type="Proteomes" id="UP000789390"/>
    </source>
</evidence>
<reference evidence="2" key="1">
    <citation type="submission" date="2021-11" db="EMBL/GenBank/DDBJ databases">
        <authorList>
            <person name="Schell T."/>
        </authorList>
    </citation>
    <scope>NUCLEOTIDE SEQUENCE</scope>
    <source>
        <strain evidence="2">M5</strain>
    </source>
</reference>
<gene>
    <name evidence="2" type="ORF">DGAL_LOCUS16801</name>
</gene>
<organism evidence="2 3">
    <name type="scientific">Daphnia galeata</name>
    <dbReference type="NCBI Taxonomy" id="27404"/>
    <lineage>
        <taxon>Eukaryota</taxon>
        <taxon>Metazoa</taxon>
        <taxon>Ecdysozoa</taxon>
        <taxon>Arthropoda</taxon>
        <taxon>Crustacea</taxon>
        <taxon>Branchiopoda</taxon>
        <taxon>Diplostraca</taxon>
        <taxon>Cladocera</taxon>
        <taxon>Anomopoda</taxon>
        <taxon>Daphniidae</taxon>
        <taxon>Daphnia</taxon>
    </lineage>
</organism>
<comment type="caution">
    <text evidence="2">The sequence shown here is derived from an EMBL/GenBank/DDBJ whole genome shotgun (WGS) entry which is preliminary data.</text>
</comment>